<comment type="subcellular location">
    <subcellularLocation>
        <location evidence="1">Membrane</location>
        <topology evidence="1">Multi-pass membrane protein</topology>
    </subcellularLocation>
</comment>
<keyword evidence="5 8" id="KW-0472">Membrane</keyword>
<feature type="transmembrane region" description="Helical" evidence="8">
    <location>
        <begin position="289"/>
        <end position="314"/>
    </location>
</feature>
<keyword evidence="11" id="KW-1185">Reference proteome</keyword>
<dbReference type="InterPro" id="IPR000276">
    <property type="entry name" value="GPCR_Rhodpsn"/>
</dbReference>
<dbReference type="InterPro" id="IPR019427">
    <property type="entry name" value="7TM_GPCR_serpentine_rcpt_Srw"/>
</dbReference>
<keyword evidence="2 8" id="KW-0812">Transmembrane</keyword>
<feature type="transmembrane region" description="Helical" evidence="8">
    <location>
        <begin position="114"/>
        <end position="134"/>
    </location>
</feature>
<evidence type="ECO:0000256" key="2">
    <source>
        <dbReference type="ARBA" id="ARBA00022692"/>
    </source>
</evidence>
<reference evidence="10" key="1">
    <citation type="submission" date="2021-04" db="EMBL/GenBank/DDBJ databases">
        <authorList>
            <consortium name="Molecular Ecology Group"/>
        </authorList>
    </citation>
    <scope>NUCLEOTIDE SEQUENCE</scope>
</reference>
<dbReference type="AlphaFoldDB" id="A0A8S3YZ91"/>
<evidence type="ECO:0000256" key="7">
    <source>
        <dbReference type="ARBA" id="ARBA00023224"/>
    </source>
</evidence>
<accession>A0A8S3YZ91</accession>
<evidence type="ECO:0000256" key="6">
    <source>
        <dbReference type="ARBA" id="ARBA00023170"/>
    </source>
</evidence>
<dbReference type="GO" id="GO:0008528">
    <property type="term" value="F:G protein-coupled peptide receptor activity"/>
    <property type="evidence" value="ECO:0007669"/>
    <property type="project" value="InterPro"/>
</dbReference>
<evidence type="ECO:0000256" key="1">
    <source>
        <dbReference type="ARBA" id="ARBA00004141"/>
    </source>
</evidence>
<keyword evidence="6" id="KW-0675">Receptor</keyword>
<evidence type="ECO:0000256" key="5">
    <source>
        <dbReference type="ARBA" id="ARBA00023136"/>
    </source>
</evidence>
<evidence type="ECO:0000256" key="4">
    <source>
        <dbReference type="ARBA" id="ARBA00023040"/>
    </source>
</evidence>
<dbReference type="PROSITE" id="PS50262">
    <property type="entry name" value="G_PROTEIN_RECEP_F1_2"/>
    <property type="match status" value="1"/>
</dbReference>
<comment type="caution">
    <text evidence="10">The sequence shown here is derived from an EMBL/GenBank/DDBJ whole genome shotgun (WGS) entry which is preliminary data.</text>
</comment>
<proteinExistence type="predicted"/>
<dbReference type="SUPFAM" id="SSF81321">
    <property type="entry name" value="Family A G protein-coupled receptor-like"/>
    <property type="match status" value="1"/>
</dbReference>
<dbReference type="PANTHER" id="PTHR24243">
    <property type="entry name" value="G-PROTEIN COUPLED RECEPTOR"/>
    <property type="match status" value="1"/>
</dbReference>
<protein>
    <recommendedName>
        <fullName evidence="9">G-protein coupled receptors family 1 profile domain-containing protein</fullName>
    </recommendedName>
</protein>
<organism evidence="10 11">
    <name type="scientific">Candidula unifasciata</name>
    <dbReference type="NCBI Taxonomy" id="100452"/>
    <lineage>
        <taxon>Eukaryota</taxon>
        <taxon>Metazoa</taxon>
        <taxon>Spiralia</taxon>
        <taxon>Lophotrochozoa</taxon>
        <taxon>Mollusca</taxon>
        <taxon>Gastropoda</taxon>
        <taxon>Heterobranchia</taxon>
        <taxon>Euthyneura</taxon>
        <taxon>Panpulmonata</taxon>
        <taxon>Eupulmonata</taxon>
        <taxon>Stylommatophora</taxon>
        <taxon>Helicina</taxon>
        <taxon>Helicoidea</taxon>
        <taxon>Geomitridae</taxon>
        <taxon>Candidula</taxon>
    </lineage>
</organism>
<gene>
    <name evidence="10" type="ORF">CUNI_LOCUS6098</name>
</gene>
<feature type="transmembrane region" description="Helical" evidence="8">
    <location>
        <begin position="196"/>
        <end position="223"/>
    </location>
</feature>
<dbReference type="Gene3D" id="1.20.1070.10">
    <property type="entry name" value="Rhodopsin 7-helix transmembrane proteins"/>
    <property type="match status" value="1"/>
</dbReference>
<evidence type="ECO:0000256" key="3">
    <source>
        <dbReference type="ARBA" id="ARBA00022989"/>
    </source>
</evidence>
<dbReference type="Pfam" id="PF10324">
    <property type="entry name" value="7TM_GPCR_Srw"/>
    <property type="match status" value="1"/>
</dbReference>
<name>A0A8S3YZ91_9EUPU</name>
<keyword evidence="7" id="KW-0807">Transducer</keyword>
<keyword evidence="3 8" id="KW-1133">Transmembrane helix</keyword>
<feature type="transmembrane region" description="Helical" evidence="8">
    <location>
        <begin position="146"/>
        <end position="165"/>
    </location>
</feature>
<feature type="transmembrane region" description="Helical" evidence="8">
    <location>
        <begin position="64"/>
        <end position="94"/>
    </location>
</feature>
<evidence type="ECO:0000313" key="10">
    <source>
        <dbReference type="EMBL" id="CAG5120540.1"/>
    </source>
</evidence>
<feature type="transmembrane region" description="Helical" evidence="8">
    <location>
        <begin position="23"/>
        <end position="52"/>
    </location>
</feature>
<dbReference type="GO" id="GO:0016020">
    <property type="term" value="C:membrane"/>
    <property type="evidence" value="ECO:0007669"/>
    <property type="project" value="UniProtKB-SubCell"/>
</dbReference>
<feature type="domain" description="G-protein coupled receptors family 1 profile" evidence="9">
    <location>
        <begin position="43"/>
        <end position="313"/>
    </location>
</feature>
<dbReference type="PANTHER" id="PTHR24243:SF208">
    <property type="entry name" value="PYROKININ-1 RECEPTOR"/>
    <property type="match status" value="1"/>
</dbReference>
<dbReference type="PRINTS" id="PR00237">
    <property type="entry name" value="GPCRRHODOPSN"/>
</dbReference>
<dbReference type="OrthoDB" id="6276488at2759"/>
<evidence type="ECO:0000256" key="8">
    <source>
        <dbReference type="SAM" id="Phobius"/>
    </source>
</evidence>
<feature type="transmembrane region" description="Helical" evidence="8">
    <location>
        <begin position="253"/>
        <end position="277"/>
    </location>
</feature>
<sequence length="336" mass="38392">MEVIGSQKNATPELYAAEYYQQIIPLINAIFLCAFVSFFGIIANIINLIVYYRQGLKSTINLSLFALAVADLMCLLVQEWMVTVYFMSCLGVAVDYSDFFHLTGGLPHETLTRLTTSITVYITAERCICVVFPLKMKQIITIKRTAFILIFIYVVTFSSWIPLYSTSSLVWKFIPELNRTILTSVTKAGKEEMDKVLYFINAIFGVASVSTVICFTSVLICMLRAKSVWRRSVSIQHNTDNAMSNRERTTSTMVVLIAVILVVCYMPSVILCVVTFIEPEFNFGRRYVVIFDVFWSFAILFEDISSSINILLYIKMSSKYRNTLKTLFNKRFKNAF</sequence>
<evidence type="ECO:0000313" key="11">
    <source>
        <dbReference type="Proteomes" id="UP000678393"/>
    </source>
</evidence>
<keyword evidence="4" id="KW-0297">G-protein coupled receptor</keyword>
<evidence type="ECO:0000259" key="9">
    <source>
        <dbReference type="PROSITE" id="PS50262"/>
    </source>
</evidence>
<dbReference type="Proteomes" id="UP000678393">
    <property type="component" value="Unassembled WGS sequence"/>
</dbReference>
<dbReference type="EMBL" id="CAJHNH020000919">
    <property type="protein sequence ID" value="CAG5120540.1"/>
    <property type="molecule type" value="Genomic_DNA"/>
</dbReference>
<dbReference type="InterPro" id="IPR017452">
    <property type="entry name" value="GPCR_Rhodpsn_7TM"/>
</dbReference>